<dbReference type="InterPro" id="IPR000524">
    <property type="entry name" value="Tscrpt_reg_HTH_GntR"/>
</dbReference>
<dbReference type="RefSeq" id="WP_340903709.1">
    <property type="nucleotide sequence ID" value="NZ_JBHLUU010000027.1"/>
</dbReference>
<dbReference type="SMART" id="SM00866">
    <property type="entry name" value="UTRA"/>
    <property type="match status" value="1"/>
</dbReference>
<feature type="domain" description="HTH gntR-type" evidence="4">
    <location>
        <begin position="9"/>
        <end position="77"/>
    </location>
</feature>
<dbReference type="PANTHER" id="PTHR44846:SF1">
    <property type="entry name" value="MANNOSYL-D-GLYCERATE TRANSPORT_METABOLISM SYSTEM REPRESSOR MNGR-RELATED"/>
    <property type="match status" value="1"/>
</dbReference>
<sequence>MTLDKKDALPLYKQLTDLIRSDIEVGKFKKGQKIPTEVELSKLYNVSRITVRNALEELAKENLLIRKQGKGTFVNTEKLSRGISGSISFSDMCRESGCKPGAKVIKCVIEDANDKDTEVLQLEPNSKIIVIERIRYADGVPVAFEISRLPERFTFLLDEDLNDTSMFSILAEKYGIVFTNPRKEIELTYSTYEMSRYLSLSLSHPLLLITGLSYDKEGIPTHRSMQFIVADKFKFVV</sequence>
<keyword evidence="1" id="KW-0805">Transcription regulation</keyword>
<dbReference type="EMBL" id="JBHLUU010000027">
    <property type="protein sequence ID" value="MFC0475430.1"/>
    <property type="molecule type" value="Genomic_DNA"/>
</dbReference>
<protein>
    <submittedName>
        <fullName evidence="5">GntR family transcriptional regulator</fullName>
    </submittedName>
</protein>
<organism evidence="5 6">
    <name type="scientific">Robertmurraya beringensis</name>
    <dbReference type="NCBI Taxonomy" id="641660"/>
    <lineage>
        <taxon>Bacteria</taxon>
        <taxon>Bacillati</taxon>
        <taxon>Bacillota</taxon>
        <taxon>Bacilli</taxon>
        <taxon>Bacillales</taxon>
        <taxon>Bacillaceae</taxon>
        <taxon>Robertmurraya</taxon>
    </lineage>
</organism>
<dbReference type="Gene3D" id="1.10.10.10">
    <property type="entry name" value="Winged helix-like DNA-binding domain superfamily/Winged helix DNA-binding domain"/>
    <property type="match status" value="1"/>
</dbReference>
<dbReference type="PRINTS" id="PR00035">
    <property type="entry name" value="HTHGNTR"/>
</dbReference>
<evidence type="ECO:0000313" key="5">
    <source>
        <dbReference type="EMBL" id="MFC0475430.1"/>
    </source>
</evidence>
<evidence type="ECO:0000256" key="1">
    <source>
        <dbReference type="ARBA" id="ARBA00023015"/>
    </source>
</evidence>
<dbReference type="Proteomes" id="UP001589738">
    <property type="component" value="Unassembled WGS sequence"/>
</dbReference>
<evidence type="ECO:0000256" key="3">
    <source>
        <dbReference type="ARBA" id="ARBA00023163"/>
    </source>
</evidence>
<dbReference type="Gene3D" id="3.40.1410.10">
    <property type="entry name" value="Chorismate lyase-like"/>
    <property type="match status" value="1"/>
</dbReference>
<reference evidence="5 6" key="1">
    <citation type="submission" date="2024-09" db="EMBL/GenBank/DDBJ databases">
        <authorList>
            <person name="Sun Q."/>
            <person name="Mori K."/>
        </authorList>
    </citation>
    <scope>NUCLEOTIDE SEQUENCE [LARGE SCALE GENOMIC DNA]</scope>
    <source>
        <strain evidence="5 6">CGMCC 1.9126</strain>
    </source>
</reference>
<gene>
    <name evidence="5" type="ORF">ACFFHF_09230</name>
</gene>
<accession>A0ABV6KQW0</accession>
<evidence type="ECO:0000259" key="4">
    <source>
        <dbReference type="PROSITE" id="PS50949"/>
    </source>
</evidence>
<dbReference type="SUPFAM" id="SSF64288">
    <property type="entry name" value="Chorismate lyase-like"/>
    <property type="match status" value="1"/>
</dbReference>
<dbReference type="SUPFAM" id="SSF46785">
    <property type="entry name" value="Winged helix' DNA-binding domain"/>
    <property type="match status" value="1"/>
</dbReference>
<dbReference type="InterPro" id="IPR028978">
    <property type="entry name" value="Chorismate_lyase_/UTRA_dom_sf"/>
</dbReference>
<dbReference type="InterPro" id="IPR036388">
    <property type="entry name" value="WH-like_DNA-bd_sf"/>
</dbReference>
<keyword evidence="6" id="KW-1185">Reference proteome</keyword>
<evidence type="ECO:0000313" key="6">
    <source>
        <dbReference type="Proteomes" id="UP001589738"/>
    </source>
</evidence>
<dbReference type="InterPro" id="IPR036390">
    <property type="entry name" value="WH_DNA-bd_sf"/>
</dbReference>
<dbReference type="InterPro" id="IPR050679">
    <property type="entry name" value="Bact_HTH_transcr_reg"/>
</dbReference>
<name>A0ABV6KQW0_9BACI</name>
<dbReference type="InterPro" id="IPR011663">
    <property type="entry name" value="UTRA"/>
</dbReference>
<dbReference type="SMART" id="SM00345">
    <property type="entry name" value="HTH_GNTR"/>
    <property type="match status" value="1"/>
</dbReference>
<keyword evidence="3" id="KW-0804">Transcription</keyword>
<proteinExistence type="predicted"/>
<dbReference type="Pfam" id="PF07702">
    <property type="entry name" value="UTRA"/>
    <property type="match status" value="1"/>
</dbReference>
<dbReference type="Pfam" id="PF00392">
    <property type="entry name" value="GntR"/>
    <property type="match status" value="1"/>
</dbReference>
<comment type="caution">
    <text evidence="5">The sequence shown here is derived from an EMBL/GenBank/DDBJ whole genome shotgun (WGS) entry which is preliminary data.</text>
</comment>
<dbReference type="PANTHER" id="PTHR44846">
    <property type="entry name" value="MANNOSYL-D-GLYCERATE TRANSPORT/METABOLISM SYSTEM REPRESSOR MNGR-RELATED"/>
    <property type="match status" value="1"/>
</dbReference>
<evidence type="ECO:0000256" key="2">
    <source>
        <dbReference type="ARBA" id="ARBA00023125"/>
    </source>
</evidence>
<keyword evidence="2" id="KW-0238">DNA-binding</keyword>
<dbReference type="CDD" id="cd07377">
    <property type="entry name" value="WHTH_GntR"/>
    <property type="match status" value="1"/>
</dbReference>
<dbReference type="PROSITE" id="PS50949">
    <property type="entry name" value="HTH_GNTR"/>
    <property type="match status" value="1"/>
</dbReference>